<dbReference type="EMBL" id="CM002926">
    <property type="protein sequence ID" value="KGN52728.1"/>
    <property type="molecule type" value="Genomic_DNA"/>
</dbReference>
<keyword evidence="2" id="KW-1185">Reference proteome</keyword>
<organism evidence="1 2">
    <name type="scientific">Cucumis sativus</name>
    <name type="common">Cucumber</name>
    <dbReference type="NCBI Taxonomy" id="3659"/>
    <lineage>
        <taxon>Eukaryota</taxon>
        <taxon>Viridiplantae</taxon>
        <taxon>Streptophyta</taxon>
        <taxon>Embryophyta</taxon>
        <taxon>Tracheophyta</taxon>
        <taxon>Spermatophyta</taxon>
        <taxon>Magnoliopsida</taxon>
        <taxon>eudicotyledons</taxon>
        <taxon>Gunneridae</taxon>
        <taxon>Pentapetalae</taxon>
        <taxon>rosids</taxon>
        <taxon>fabids</taxon>
        <taxon>Cucurbitales</taxon>
        <taxon>Cucurbitaceae</taxon>
        <taxon>Benincaseae</taxon>
        <taxon>Cucumis</taxon>
    </lineage>
</organism>
<dbReference type="Proteomes" id="UP000029981">
    <property type="component" value="Chromosome 5"/>
</dbReference>
<dbReference type="AlphaFoldDB" id="A0A0A0KT09"/>
<gene>
    <name evidence="1" type="ORF">Csa_5G652820</name>
</gene>
<sequence length="69" mass="8009">MEEQHFTTNEIRHLLIGHHAFGSLLVDESSEVKKDDEELGETPMLVKEVWKIETDQNKTKESKEKSVKT</sequence>
<proteinExistence type="predicted"/>
<protein>
    <submittedName>
        <fullName evidence="1">Uncharacterized protein</fullName>
    </submittedName>
</protein>
<reference evidence="1 2" key="4">
    <citation type="journal article" date="2011" name="BMC Genomics">
        <title>RNA-Seq improves annotation of protein-coding genes in the cucumber genome.</title>
        <authorList>
            <person name="Li Z."/>
            <person name="Zhang Z."/>
            <person name="Yan P."/>
            <person name="Huang S."/>
            <person name="Fei Z."/>
            <person name="Lin K."/>
        </authorList>
    </citation>
    <scope>NUCLEOTIDE SEQUENCE [LARGE SCALE GENOMIC DNA]</scope>
    <source>
        <strain evidence="2">cv. 9930</strain>
    </source>
</reference>
<evidence type="ECO:0000313" key="1">
    <source>
        <dbReference type="EMBL" id="KGN52728.1"/>
    </source>
</evidence>
<name>A0A0A0KT09_CUCSA</name>
<dbReference type="Gramene" id="KGN52728">
    <property type="protein sequence ID" value="KGN52728"/>
    <property type="gene ID" value="Csa_5G652820"/>
</dbReference>
<reference evidence="1 2" key="3">
    <citation type="journal article" date="2010" name="BMC Genomics">
        <title>Transcriptome sequencing and comparative analysis of cucumber flowers with different sex types.</title>
        <authorList>
            <person name="Guo S."/>
            <person name="Zheng Y."/>
            <person name="Joung J.G."/>
            <person name="Liu S."/>
            <person name="Zhang Z."/>
            <person name="Crasta O.R."/>
            <person name="Sobral B.W."/>
            <person name="Xu Y."/>
            <person name="Huang S."/>
            <person name="Fei Z."/>
        </authorList>
    </citation>
    <scope>NUCLEOTIDE SEQUENCE [LARGE SCALE GENOMIC DNA]</scope>
    <source>
        <strain evidence="2">cv. 9930</strain>
    </source>
</reference>
<reference evidence="1 2" key="2">
    <citation type="journal article" date="2009" name="PLoS ONE">
        <title>An integrated genetic and cytogenetic map of the cucumber genome.</title>
        <authorList>
            <person name="Ren Y."/>
            <person name="Zhang Z."/>
            <person name="Liu J."/>
            <person name="Staub J.E."/>
            <person name="Han Y."/>
            <person name="Cheng Z."/>
            <person name="Li X."/>
            <person name="Lu J."/>
            <person name="Miao H."/>
            <person name="Kang H."/>
            <person name="Xie B."/>
            <person name="Gu X."/>
            <person name="Wang X."/>
            <person name="Du Y."/>
            <person name="Jin W."/>
            <person name="Huang S."/>
        </authorList>
    </citation>
    <scope>NUCLEOTIDE SEQUENCE [LARGE SCALE GENOMIC DNA]</scope>
    <source>
        <strain evidence="2">cv. 9930</strain>
    </source>
</reference>
<accession>A0A0A0KT09</accession>
<reference evidence="1 2" key="1">
    <citation type="journal article" date="2009" name="Nat. Genet.">
        <title>The genome of the cucumber, Cucumis sativus L.</title>
        <authorList>
            <person name="Huang S."/>
            <person name="Li R."/>
            <person name="Zhang Z."/>
            <person name="Li L."/>
            <person name="Gu X."/>
            <person name="Fan W."/>
            <person name="Lucas W.J."/>
            <person name="Wang X."/>
            <person name="Xie B."/>
            <person name="Ni P."/>
            <person name="Ren Y."/>
            <person name="Zhu H."/>
            <person name="Li J."/>
            <person name="Lin K."/>
            <person name="Jin W."/>
            <person name="Fei Z."/>
            <person name="Li G."/>
            <person name="Staub J."/>
            <person name="Kilian A."/>
            <person name="van der Vossen E.A."/>
            <person name="Wu Y."/>
            <person name="Guo J."/>
            <person name="He J."/>
            <person name="Jia Z."/>
            <person name="Ren Y."/>
            <person name="Tian G."/>
            <person name="Lu Y."/>
            <person name="Ruan J."/>
            <person name="Qian W."/>
            <person name="Wang M."/>
            <person name="Huang Q."/>
            <person name="Li B."/>
            <person name="Xuan Z."/>
            <person name="Cao J."/>
            <person name="Asan"/>
            <person name="Wu Z."/>
            <person name="Zhang J."/>
            <person name="Cai Q."/>
            <person name="Bai Y."/>
            <person name="Zhao B."/>
            <person name="Han Y."/>
            <person name="Li Y."/>
            <person name="Li X."/>
            <person name="Wang S."/>
            <person name="Shi Q."/>
            <person name="Liu S."/>
            <person name="Cho W.K."/>
            <person name="Kim J.Y."/>
            <person name="Xu Y."/>
            <person name="Heller-Uszynska K."/>
            <person name="Miao H."/>
            <person name="Cheng Z."/>
            <person name="Zhang S."/>
            <person name="Wu J."/>
            <person name="Yang Y."/>
            <person name="Kang H."/>
            <person name="Li M."/>
            <person name="Liang H."/>
            <person name="Ren X."/>
            <person name="Shi Z."/>
            <person name="Wen M."/>
            <person name="Jian M."/>
            <person name="Yang H."/>
            <person name="Zhang G."/>
            <person name="Yang Z."/>
            <person name="Chen R."/>
            <person name="Liu S."/>
            <person name="Li J."/>
            <person name="Ma L."/>
            <person name="Liu H."/>
            <person name="Zhou Y."/>
            <person name="Zhao J."/>
            <person name="Fang X."/>
            <person name="Li G."/>
            <person name="Fang L."/>
            <person name="Li Y."/>
            <person name="Liu D."/>
            <person name="Zheng H."/>
            <person name="Zhang Y."/>
            <person name="Qin N."/>
            <person name="Li Z."/>
            <person name="Yang G."/>
            <person name="Yang S."/>
            <person name="Bolund L."/>
            <person name="Kristiansen K."/>
            <person name="Zheng H."/>
            <person name="Li S."/>
            <person name="Zhang X."/>
            <person name="Yang H."/>
            <person name="Wang J."/>
            <person name="Sun R."/>
            <person name="Zhang B."/>
            <person name="Jiang S."/>
            <person name="Wang J."/>
            <person name="Du Y."/>
            <person name="Li S."/>
        </authorList>
    </citation>
    <scope>NUCLEOTIDE SEQUENCE [LARGE SCALE GENOMIC DNA]</scope>
    <source>
        <strain evidence="2">cv. 9930</strain>
    </source>
</reference>
<evidence type="ECO:0000313" key="2">
    <source>
        <dbReference type="Proteomes" id="UP000029981"/>
    </source>
</evidence>